<name>A0AAI9WZA4_9ASCO</name>
<feature type="region of interest" description="Disordered" evidence="8">
    <location>
        <begin position="574"/>
        <end position="606"/>
    </location>
</feature>
<dbReference type="Gene3D" id="2.60.200.30">
    <property type="entry name" value="Probable inorganic polyphosphate/atp-NAD kinase, domain 2"/>
    <property type="match status" value="1"/>
</dbReference>
<evidence type="ECO:0000256" key="8">
    <source>
        <dbReference type="SAM" id="MobiDB-lite"/>
    </source>
</evidence>
<evidence type="ECO:0000313" key="9">
    <source>
        <dbReference type="EMBL" id="KAI3406206.2"/>
    </source>
</evidence>
<evidence type="ECO:0000256" key="3">
    <source>
        <dbReference type="ARBA" id="ARBA00022741"/>
    </source>
</evidence>
<dbReference type="RefSeq" id="XP_049181951.1">
    <property type="nucleotide sequence ID" value="XM_049322129.1"/>
</dbReference>
<dbReference type="PANTHER" id="PTHR20275">
    <property type="entry name" value="NAD KINASE"/>
    <property type="match status" value="1"/>
</dbReference>
<dbReference type="HAMAP" id="MF_00361">
    <property type="entry name" value="NAD_kinase"/>
    <property type="match status" value="1"/>
</dbReference>
<evidence type="ECO:0000256" key="4">
    <source>
        <dbReference type="ARBA" id="ARBA00022777"/>
    </source>
</evidence>
<keyword evidence="3" id="KW-0547">Nucleotide-binding</keyword>
<feature type="compositionally biased region" description="Gly residues" evidence="8">
    <location>
        <begin position="538"/>
        <end position="550"/>
    </location>
</feature>
<dbReference type="Pfam" id="PF20143">
    <property type="entry name" value="NAD_kinase_C"/>
    <property type="match status" value="1"/>
</dbReference>
<dbReference type="PANTHER" id="PTHR20275:SF0">
    <property type="entry name" value="NAD KINASE"/>
    <property type="match status" value="1"/>
</dbReference>
<feature type="compositionally biased region" description="Basic and acidic residues" evidence="8">
    <location>
        <begin position="46"/>
        <end position="56"/>
    </location>
</feature>
<dbReference type="FunFam" id="2.60.200.30:FF:000009">
    <property type="entry name" value="Poly(P)/ATP NAD kinase"/>
    <property type="match status" value="1"/>
</dbReference>
<keyword evidence="7" id="KW-0520">NAD</keyword>
<sequence length="630" mass="69350">MSANTDSQLTRQIEKLKISREDNCNSASRQDPGSFFPSNKVMNIPKKQEAFSKSHESSLSSVSSLATEAQLQADSQEIQNNNNVQSQPQSQPQSSHSSFRRKNSVRMFNRSHFSLSPMSPNSSNASSAFPSINSSPNDSFLREGPKIHSKLYCEDLGLNNKSAKDVLSRLSTDELRSVKTHTELAETANGVRMLAKNLSRATIQLDVKAILIITKARDNSLVYLTKEVVEWLLSQHEDMTIYVDSKLENSKRFNSQSIIQEYPVAKKQLKYWNKQLTLKSPELFDLVVTLGGDGTVLYVSNLFQKIVPPVLSFALGSLGFLTNFKFGDYKEHLNQCIASGVKANLRMRFTCRVHTAEGKLLCEQQVLNELVVDRGPSPFVTMLELYGDGSLLTVAQADGLIIATPTGSTAYSLSAGGSLVHPGVSAISVTPVCPHTLSFRPILLPDGMFLKVKVPSSSRSTAWCSFDGRVRTELKKGYYVTVQASPFPFPTVISSKTEYIDSVSRNLHWNIREQQKPFSSYLKPETKRLLAETQQGGAATGGGGDGGGGDAAAKDAEEDFDINNDDNYQVLEVKSNSSQEASETTSEDFTYLPSSGGTQTPHNANYQNEEERCCYAHPHARIHLNGDKNG</sequence>
<keyword evidence="2" id="KW-0808">Transferase</keyword>
<dbReference type="InterPro" id="IPR017437">
    <property type="entry name" value="ATP-NAD_kinase_PpnK-typ_C"/>
</dbReference>
<dbReference type="GO" id="GO:0006741">
    <property type="term" value="P:NADP+ biosynthetic process"/>
    <property type="evidence" value="ECO:0007669"/>
    <property type="project" value="InterPro"/>
</dbReference>
<organism evidence="9 10">
    <name type="scientific">Candida oxycetoniae</name>
    <dbReference type="NCBI Taxonomy" id="497107"/>
    <lineage>
        <taxon>Eukaryota</taxon>
        <taxon>Fungi</taxon>
        <taxon>Dikarya</taxon>
        <taxon>Ascomycota</taxon>
        <taxon>Saccharomycotina</taxon>
        <taxon>Pichiomycetes</taxon>
        <taxon>Debaryomycetaceae</taxon>
        <taxon>Candida/Lodderomyces clade</taxon>
        <taxon>Candida</taxon>
    </lineage>
</organism>
<keyword evidence="4" id="KW-0418">Kinase</keyword>
<feature type="compositionally biased region" description="Low complexity" evidence="8">
    <location>
        <begin position="81"/>
        <end position="97"/>
    </location>
</feature>
<evidence type="ECO:0000313" key="10">
    <source>
        <dbReference type="Proteomes" id="UP001202479"/>
    </source>
</evidence>
<dbReference type="Pfam" id="PF01513">
    <property type="entry name" value="NAD_kinase"/>
    <property type="match status" value="1"/>
</dbReference>
<dbReference type="Gene3D" id="3.40.50.10330">
    <property type="entry name" value="Probable inorganic polyphosphate/atp-NAD kinase, domain 1"/>
    <property type="match status" value="1"/>
</dbReference>
<evidence type="ECO:0000256" key="6">
    <source>
        <dbReference type="ARBA" id="ARBA00022857"/>
    </source>
</evidence>
<evidence type="ECO:0000256" key="2">
    <source>
        <dbReference type="ARBA" id="ARBA00022679"/>
    </source>
</evidence>
<dbReference type="GO" id="GO:0003951">
    <property type="term" value="F:NAD+ kinase activity"/>
    <property type="evidence" value="ECO:0007669"/>
    <property type="project" value="InterPro"/>
</dbReference>
<feature type="region of interest" description="Disordered" evidence="8">
    <location>
        <begin position="81"/>
        <end position="137"/>
    </location>
</feature>
<feature type="region of interest" description="Disordered" evidence="8">
    <location>
        <begin position="16"/>
        <end position="68"/>
    </location>
</feature>
<dbReference type="SUPFAM" id="SSF111331">
    <property type="entry name" value="NAD kinase/diacylglycerol kinase-like"/>
    <property type="match status" value="1"/>
</dbReference>
<dbReference type="AlphaFoldDB" id="A0AAI9WZA4"/>
<comment type="similarity">
    <text evidence="1">Belongs to the NAD kinase family.</text>
</comment>
<accession>A0AAI9WZA4</accession>
<dbReference type="EMBL" id="JAHUZD010000025">
    <property type="protein sequence ID" value="KAI3406206.2"/>
    <property type="molecule type" value="Genomic_DNA"/>
</dbReference>
<dbReference type="InterPro" id="IPR016064">
    <property type="entry name" value="NAD/diacylglycerol_kinase_sf"/>
</dbReference>
<dbReference type="GeneID" id="73378665"/>
<evidence type="ECO:0000256" key="7">
    <source>
        <dbReference type="ARBA" id="ARBA00023027"/>
    </source>
</evidence>
<keyword evidence="6" id="KW-0521">NADP</keyword>
<protein>
    <submittedName>
        <fullName evidence="9">UTR1</fullName>
    </submittedName>
</protein>
<feature type="region of interest" description="Disordered" evidence="8">
    <location>
        <begin position="534"/>
        <end position="554"/>
    </location>
</feature>
<dbReference type="InterPro" id="IPR017438">
    <property type="entry name" value="ATP-NAD_kinase_N"/>
</dbReference>
<keyword evidence="5" id="KW-0067">ATP-binding</keyword>
<dbReference type="GO" id="GO:0005524">
    <property type="term" value="F:ATP binding"/>
    <property type="evidence" value="ECO:0007669"/>
    <property type="project" value="UniProtKB-KW"/>
</dbReference>
<evidence type="ECO:0000256" key="1">
    <source>
        <dbReference type="ARBA" id="ARBA00010995"/>
    </source>
</evidence>
<dbReference type="InterPro" id="IPR002504">
    <property type="entry name" value="NADK"/>
</dbReference>
<comment type="caution">
    <text evidence="9">The sequence shown here is derived from an EMBL/GenBank/DDBJ whole genome shotgun (WGS) entry which is preliminary data.</text>
</comment>
<gene>
    <name evidence="9" type="ORF">KGF56_001048</name>
</gene>
<feature type="compositionally biased region" description="Low complexity" evidence="8">
    <location>
        <begin position="111"/>
        <end position="137"/>
    </location>
</feature>
<reference evidence="9" key="1">
    <citation type="journal article" date="2022" name="DNA Res.">
        <title>Genome analysis of five recently described species of the CUG-Ser clade uncovers Candida theae as a new hybrid lineage with pathogenic potential in the Candida parapsilosis species complex.</title>
        <authorList>
            <person name="Mixao V."/>
            <person name="Del Olmo V."/>
            <person name="Hegedusova E."/>
            <person name="Saus E."/>
            <person name="Pryszcz L."/>
            <person name="Cillingova A."/>
            <person name="Nosek J."/>
            <person name="Gabaldon T."/>
        </authorList>
    </citation>
    <scope>NUCLEOTIDE SEQUENCE</scope>
    <source>
        <strain evidence="9">CBS 10844</strain>
    </source>
</reference>
<dbReference type="GO" id="GO:0019674">
    <property type="term" value="P:NAD+ metabolic process"/>
    <property type="evidence" value="ECO:0007669"/>
    <property type="project" value="InterPro"/>
</dbReference>
<feature type="compositionally biased region" description="Polar residues" evidence="8">
    <location>
        <begin position="24"/>
        <end position="41"/>
    </location>
</feature>
<dbReference type="Proteomes" id="UP001202479">
    <property type="component" value="Unassembled WGS sequence"/>
</dbReference>
<evidence type="ECO:0000256" key="5">
    <source>
        <dbReference type="ARBA" id="ARBA00022840"/>
    </source>
</evidence>
<keyword evidence="10" id="KW-1185">Reference proteome</keyword>
<proteinExistence type="inferred from homology"/>